<proteinExistence type="predicted"/>
<keyword evidence="1" id="KW-1133">Transmembrane helix</keyword>
<dbReference type="EMBL" id="JARBFT010000030">
    <property type="protein sequence ID" value="MDE1516076.1"/>
    <property type="molecule type" value="Genomic_DNA"/>
</dbReference>
<evidence type="ECO:0000256" key="1">
    <source>
        <dbReference type="SAM" id="Phobius"/>
    </source>
</evidence>
<dbReference type="RefSeq" id="WP_274723720.1">
    <property type="nucleotide sequence ID" value="NZ_JARBFT010000030.1"/>
</dbReference>
<evidence type="ECO:0000313" key="3">
    <source>
        <dbReference type="Proteomes" id="UP001216189"/>
    </source>
</evidence>
<feature type="transmembrane region" description="Helical" evidence="1">
    <location>
        <begin position="12"/>
        <end position="37"/>
    </location>
</feature>
<sequence length="125" mass="14291">MSNVENNSWKNFYRNSMLIAILGFICSSCILLVGWNGWLNIFDDKPEAWFQRSGSMMLVTLLIADYYVYKLSSDVNELDMIPAHAVQTKDAYRPYIKILHPMAIILTLLATIICGYGDLIFVAWS</sequence>
<feature type="transmembrane region" description="Helical" evidence="1">
    <location>
        <begin position="103"/>
        <end position="124"/>
    </location>
</feature>
<accession>A0ABT5V3U4</accession>
<protein>
    <submittedName>
        <fullName evidence="2">Uncharacterized protein</fullName>
    </submittedName>
</protein>
<keyword evidence="1" id="KW-0812">Transmembrane</keyword>
<keyword evidence="3" id="KW-1185">Reference proteome</keyword>
<comment type="caution">
    <text evidence="2">The sequence shown here is derived from an EMBL/GenBank/DDBJ whole genome shotgun (WGS) entry which is preliminary data.</text>
</comment>
<feature type="transmembrane region" description="Helical" evidence="1">
    <location>
        <begin position="49"/>
        <end position="69"/>
    </location>
</feature>
<organism evidence="2 3">
    <name type="scientific">Vibrio chanodichtyis</name>
    <dbReference type="NCBI Taxonomy" id="3027932"/>
    <lineage>
        <taxon>Bacteria</taxon>
        <taxon>Pseudomonadati</taxon>
        <taxon>Pseudomonadota</taxon>
        <taxon>Gammaproteobacteria</taxon>
        <taxon>Vibrionales</taxon>
        <taxon>Vibrionaceae</taxon>
        <taxon>Vibrio</taxon>
    </lineage>
</organism>
<evidence type="ECO:0000313" key="2">
    <source>
        <dbReference type="EMBL" id="MDE1516076.1"/>
    </source>
</evidence>
<gene>
    <name evidence="2" type="ORF">PUN32_13870</name>
</gene>
<reference evidence="2 3" key="1">
    <citation type="submission" date="2023-02" db="EMBL/GenBank/DDBJ databases">
        <title>Vibrio intestini sp. nov., a close relative of Vibrio cholerae isolated from the intestine of Healthy Culter dabryi.</title>
        <authorList>
            <person name="Wu N."/>
        </authorList>
    </citation>
    <scope>NUCLEOTIDE SEQUENCE [LARGE SCALE GENOMIC DNA]</scope>
    <source>
        <strain evidence="2 3">DSL-7</strain>
    </source>
</reference>
<dbReference type="Proteomes" id="UP001216189">
    <property type="component" value="Unassembled WGS sequence"/>
</dbReference>
<keyword evidence="1" id="KW-0472">Membrane</keyword>
<name>A0ABT5V3U4_9VIBR</name>